<dbReference type="SUPFAM" id="SSF53850">
    <property type="entry name" value="Periplasmic binding protein-like II"/>
    <property type="match status" value="1"/>
</dbReference>
<dbReference type="NCBIfam" id="TIGR00177">
    <property type="entry name" value="molyb_syn"/>
    <property type="match status" value="1"/>
</dbReference>
<evidence type="ECO:0000259" key="11">
    <source>
        <dbReference type="SMART" id="SM00852"/>
    </source>
</evidence>
<dbReference type="GO" id="GO:0061599">
    <property type="term" value="F:molybdopterin molybdotransferase activity"/>
    <property type="evidence" value="ECO:0007669"/>
    <property type="project" value="UniProtKB-UniRule"/>
</dbReference>
<evidence type="ECO:0000256" key="1">
    <source>
        <dbReference type="ARBA" id="ARBA00002901"/>
    </source>
</evidence>
<evidence type="ECO:0000256" key="10">
    <source>
        <dbReference type="RuleBase" id="RU365090"/>
    </source>
</evidence>
<dbReference type="CDD" id="cd00887">
    <property type="entry name" value="MoeA"/>
    <property type="match status" value="1"/>
</dbReference>
<dbReference type="InterPro" id="IPR008284">
    <property type="entry name" value="MoCF_biosynth_CS"/>
</dbReference>
<evidence type="ECO:0000256" key="8">
    <source>
        <dbReference type="ARBA" id="ARBA00023150"/>
    </source>
</evidence>
<keyword evidence="10" id="KW-0460">Magnesium</keyword>
<accession>A0A1W2BU02</accession>
<dbReference type="PANTHER" id="PTHR10192">
    <property type="entry name" value="MOLYBDOPTERIN BIOSYNTHESIS PROTEIN"/>
    <property type="match status" value="1"/>
</dbReference>
<dbReference type="Pfam" id="PF03454">
    <property type="entry name" value="MoeA_C"/>
    <property type="match status" value="1"/>
</dbReference>
<dbReference type="STRING" id="112901.SAMN04488500_108145"/>
<dbReference type="Gene3D" id="3.90.105.10">
    <property type="entry name" value="Molybdopterin biosynthesis moea protein, domain 2"/>
    <property type="match status" value="1"/>
</dbReference>
<evidence type="ECO:0000256" key="4">
    <source>
        <dbReference type="ARBA" id="ARBA00010763"/>
    </source>
</evidence>
<sequence length="649" mass="69303">MHKGKAYLECLPRERTGELWQSRLIAAGYFSSLPVETLLIGQALGRVTAGCTYAKQSVPHYNGSAMDGIAVRAQDSFGAAETNPVRLTLLKNNEPFVPGSCYIVDTGDLMPAGTNSVIMIEDVHIDGNSAEIIAAATPWQHVRIIGEDIVANEMVLPEHQLVTPPDIAALLAAGLETIDVVAKPKVTVIPTGTELVARSQDLKPGAILDVNSHMLCAAVSTWGGEPVRHEIVPDNYEQIKQAVAKSLETSDMVITNAGTSAGTEDFTSRILSELGEVLVHGVAIKPGKPVVLALCNGKPVIGLPGYPVSAMLTAELFVRDVLYQRQRLPKPQLQEVPAVLARQLYSHVGVEEFVRVSVASIQGKTVAAPLSRGAGIISSLIKAQGVISVGENSPGLAAGAEVKVKLFSQQQLNTLLAVGSHDLALDILGVFLKRQTNMLLTAANVGSMGGIMAIKNGEAHIAGIHLLDDKTGEYNISFVNKYLANINWQLVRLARRDQGLMVLPGNPKNIKGLSDLIREDIAYVNRQRGSGTRMLLDYLLPKQGVACSTIDGYEKEVSTHMAVAATITAGAADTGMGIRAAAMALGLEFIPISHECYDIILNFPPGDLMADMIVSILKSPEFRQEVERLGGYDLSEAGTILAINKELGE</sequence>
<comment type="cofactor">
    <cofactor evidence="10">
        <name>Mg(2+)</name>
        <dbReference type="ChEBI" id="CHEBI:18420"/>
    </cofactor>
</comment>
<dbReference type="GO" id="GO:0006777">
    <property type="term" value="P:Mo-molybdopterin cofactor biosynthetic process"/>
    <property type="evidence" value="ECO:0007669"/>
    <property type="project" value="UniProtKB-UniRule"/>
</dbReference>
<dbReference type="GO" id="GO:0046872">
    <property type="term" value="F:metal ion binding"/>
    <property type="evidence" value="ECO:0007669"/>
    <property type="project" value="UniProtKB-UniRule"/>
</dbReference>
<comment type="catalytic activity">
    <reaction evidence="9">
        <text>adenylyl-molybdopterin + molybdate = Mo-molybdopterin + AMP + H(+)</text>
        <dbReference type="Rhea" id="RHEA:35047"/>
        <dbReference type="ChEBI" id="CHEBI:15378"/>
        <dbReference type="ChEBI" id="CHEBI:36264"/>
        <dbReference type="ChEBI" id="CHEBI:62727"/>
        <dbReference type="ChEBI" id="CHEBI:71302"/>
        <dbReference type="ChEBI" id="CHEBI:456215"/>
        <dbReference type="EC" id="2.10.1.1"/>
    </reaction>
</comment>
<name>A0A1W2BU02_9FIRM</name>
<evidence type="ECO:0000256" key="5">
    <source>
        <dbReference type="ARBA" id="ARBA00013269"/>
    </source>
</evidence>
<dbReference type="Gene3D" id="2.170.190.11">
    <property type="entry name" value="Molybdopterin biosynthesis moea protein, domain 3"/>
    <property type="match status" value="1"/>
</dbReference>
<dbReference type="PROSITE" id="PS01079">
    <property type="entry name" value="MOCF_BIOSYNTHESIS_2"/>
    <property type="match status" value="1"/>
</dbReference>
<comment type="similarity">
    <text evidence="4 10">Belongs to the MoeA family.</text>
</comment>
<comment type="function">
    <text evidence="1 10">Catalyzes the insertion of molybdate into adenylated molybdopterin with the concomitant release of AMP.</text>
</comment>
<keyword evidence="10" id="KW-0479">Metal-binding</keyword>
<dbReference type="InterPro" id="IPR038987">
    <property type="entry name" value="MoeA-like"/>
</dbReference>
<dbReference type="SUPFAM" id="SSF63867">
    <property type="entry name" value="MoeA C-terminal domain-like"/>
    <property type="match status" value="1"/>
</dbReference>
<keyword evidence="7 10" id="KW-0500">Molybdenum</keyword>
<feature type="domain" description="MoaB/Mog" evidence="11">
    <location>
        <begin position="187"/>
        <end position="324"/>
    </location>
</feature>
<dbReference type="PANTHER" id="PTHR10192:SF16">
    <property type="entry name" value="MOLYBDOPTERIN MOLYBDENUMTRANSFERASE"/>
    <property type="match status" value="1"/>
</dbReference>
<dbReference type="NCBIfam" id="NF011068">
    <property type="entry name" value="PRK14498.1"/>
    <property type="match status" value="1"/>
</dbReference>
<proteinExistence type="inferred from homology"/>
<keyword evidence="10" id="KW-0808">Transferase</keyword>
<dbReference type="InterPro" id="IPR036425">
    <property type="entry name" value="MoaB/Mog-like_dom_sf"/>
</dbReference>
<dbReference type="Pfam" id="PF03453">
    <property type="entry name" value="MoeA_N"/>
    <property type="match status" value="1"/>
</dbReference>
<dbReference type="SUPFAM" id="SSF63882">
    <property type="entry name" value="MoeA N-terminal region -like"/>
    <property type="match status" value="1"/>
</dbReference>
<dbReference type="InterPro" id="IPR001453">
    <property type="entry name" value="MoaB/Mog_dom"/>
</dbReference>
<gene>
    <name evidence="12" type="ORF">SAMN04488500_108145</name>
</gene>
<dbReference type="InterPro" id="IPR005110">
    <property type="entry name" value="MoeA_linker/N"/>
</dbReference>
<dbReference type="SMART" id="SM00852">
    <property type="entry name" value="MoCF_biosynth"/>
    <property type="match status" value="1"/>
</dbReference>
<dbReference type="InterPro" id="IPR024370">
    <property type="entry name" value="PBP_domain"/>
</dbReference>
<dbReference type="Gene3D" id="2.40.340.10">
    <property type="entry name" value="MoeA, C-terminal, domain IV"/>
    <property type="match status" value="1"/>
</dbReference>
<dbReference type="Pfam" id="PF12727">
    <property type="entry name" value="PBP_like"/>
    <property type="match status" value="1"/>
</dbReference>
<dbReference type="Pfam" id="PF00994">
    <property type="entry name" value="MoCF_biosynth"/>
    <property type="match status" value="1"/>
</dbReference>
<dbReference type="InterPro" id="IPR036688">
    <property type="entry name" value="MoeA_C_domain_IV_sf"/>
</dbReference>
<protein>
    <recommendedName>
        <fullName evidence="6 10">Molybdopterin molybdenumtransferase</fullName>
        <ecNumber evidence="5 10">2.10.1.1</ecNumber>
    </recommendedName>
</protein>
<evidence type="ECO:0000256" key="6">
    <source>
        <dbReference type="ARBA" id="ARBA00021108"/>
    </source>
</evidence>
<keyword evidence="8 10" id="KW-0501">Molybdenum cofactor biosynthesis</keyword>
<dbReference type="Gene3D" id="3.40.980.10">
    <property type="entry name" value="MoaB/Mog-like domain"/>
    <property type="match status" value="1"/>
</dbReference>
<comment type="function">
    <text evidence="2">May be involved in the biosynthesis of molybdopterin.</text>
</comment>
<comment type="pathway">
    <text evidence="3 10">Cofactor biosynthesis; molybdopterin biosynthesis.</text>
</comment>
<dbReference type="UniPathway" id="UPA00344"/>
<dbReference type="EC" id="2.10.1.1" evidence="5 10"/>
<organism evidence="12 13">
    <name type="scientific">Sporomusa malonica</name>
    <dbReference type="NCBI Taxonomy" id="112901"/>
    <lineage>
        <taxon>Bacteria</taxon>
        <taxon>Bacillati</taxon>
        <taxon>Bacillota</taxon>
        <taxon>Negativicutes</taxon>
        <taxon>Selenomonadales</taxon>
        <taxon>Sporomusaceae</taxon>
        <taxon>Sporomusa</taxon>
    </lineage>
</organism>
<dbReference type="OrthoDB" id="9804758at2"/>
<dbReference type="EMBL" id="FWXI01000008">
    <property type="protein sequence ID" value="SMC76206.1"/>
    <property type="molecule type" value="Genomic_DNA"/>
</dbReference>
<evidence type="ECO:0000313" key="13">
    <source>
        <dbReference type="Proteomes" id="UP000192738"/>
    </source>
</evidence>
<dbReference type="Proteomes" id="UP000192738">
    <property type="component" value="Unassembled WGS sequence"/>
</dbReference>
<dbReference type="AlphaFoldDB" id="A0A1W2BU02"/>
<dbReference type="GO" id="GO:0005829">
    <property type="term" value="C:cytosol"/>
    <property type="evidence" value="ECO:0007669"/>
    <property type="project" value="TreeGrafter"/>
</dbReference>
<evidence type="ECO:0000256" key="2">
    <source>
        <dbReference type="ARBA" id="ARBA00003487"/>
    </source>
</evidence>
<reference evidence="12 13" key="1">
    <citation type="submission" date="2017-04" db="EMBL/GenBank/DDBJ databases">
        <authorList>
            <person name="Afonso C.L."/>
            <person name="Miller P.J."/>
            <person name="Scott M.A."/>
            <person name="Spackman E."/>
            <person name="Goraichik I."/>
            <person name="Dimitrov K.M."/>
            <person name="Suarez D.L."/>
            <person name="Swayne D.E."/>
        </authorList>
    </citation>
    <scope>NUCLEOTIDE SEQUENCE [LARGE SCALE GENOMIC DNA]</scope>
    <source>
        <strain evidence="12 13">DSM 5090</strain>
    </source>
</reference>
<dbReference type="InterPro" id="IPR036135">
    <property type="entry name" value="MoeA_linker/N_sf"/>
</dbReference>
<evidence type="ECO:0000256" key="9">
    <source>
        <dbReference type="ARBA" id="ARBA00047317"/>
    </source>
</evidence>
<evidence type="ECO:0000256" key="7">
    <source>
        <dbReference type="ARBA" id="ARBA00022505"/>
    </source>
</evidence>
<evidence type="ECO:0000256" key="3">
    <source>
        <dbReference type="ARBA" id="ARBA00005046"/>
    </source>
</evidence>
<dbReference type="RefSeq" id="WP_084575842.1">
    <property type="nucleotide sequence ID" value="NZ_CP155572.1"/>
</dbReference>
<evidence type="ECO:0000313" key="12">
    <source>
        <dbReference type="EMBL" id="SMC76206.1"/>
    </source>
</evidence>
<dbReference type="InterPro" id="IPR005111">
    <property type="entry name" value="MoeA_C_domain_IV"/>
</dbReference>
<dbReference type="Gene3D" id="3.40.190.10">
    <property type="entry name" value="Periplasmic binding protein-like II"/>
    <property type="match status" value="1"/>
</dbReference>
<dbReference type="SUPFAM" id="SSF53218">
    <property type="entry name" value="Molybdenum cofactor biosynthesis proteins"/>
    <property type="match status" value="1"/>
</dbReference>
<keyword evidence="13" id="KW-1185">Reference proteome</keyword>